<dbReference type="Proteomes" id="UP000029665">
    <property type="component" value="Unassembled WGS sequence"/>
</dbReference>
<dbReference type="AlphaFoldDB" id="A0A060S5J1"/>
<proteinExistence type="inferred from homology"/>
<sequence>MPAISVGKVLVTGANGFIAAWTVNAFLDAGFAVRGTVRSVAKAEHLKKTFGSYGDKFEYIVVPNIEEDGAFDEAVQGIDAVVHTATPVNLTAQDPAELIDPSLKGTMTLLRAAAGQRSVKRVVYLSSCATVIGDVPSEPRTYDETSWNEDDILEVQEKGRNAHQLAKYRASKIFAEKRAWEFYEENKVSLSWDLAVVNPPLVIGPVHHHVGEGIESLNASNQLLFAALTKGEYTIVPHWWIDARDLAHSLVLSATNPAAAGQRLLVAAGPYKWEDFAAAACKISTKTVPPPSSYDPMNVVYNPTCNNVKTNKLLGMVYRYSKEDTVRDVLQEWESHGWL</sequence>
<gene>
    <name evidence="4" type="ORF">BN946_scf184851.g8</name>
</gene>
<dbReference type="InterPro" id="IPR001509">
    <property type="entry name" value="Epimerase_deHydtase"/>
</dbReference>
<dbReference type="GO" id="GO:0016616">
    <property type="term" value="F:oxidoreductase activity, acting on the CH-OH group of donors, NAD or NADP as acceptor"/>
    <property type="evidence" value="ECO:0007669"/>
    <property type="project" value="TreeGrafter"/>
</dbReference>
<evidence type="ECO:0000256" key="2">
    <source>
        <dbReference type="ARBA" id="ARBA00023445"/>
    </source>
</evidence>
<name>A0A060S5J1_PYCCI</name>
<comment type="caution">
    <text evidence="4">The sequence shown here is derived from an EMBL/GenBank/DDBJ whole genome shotgun (WGS) entry which is preliminary data.</text>
</comment>
<organism evidence="4 5">
    <name type="scientific">Pycnoporus cinnabarinus</name>
    <name type="common">Cinnabar-red polypore</name>
    <name type="synonym">Trametes cinnabarina</name>
    <dbReference type="NCBI Taxonomy" id="5643"/>
    <lineage>
        <taxon>Eukaryota</taxon>
        <taxon>Fungi</taxon>
        <taxon>Dikarya</taxon>
        <taxon>Basidiomycota</taxon>
        <taxon>Agaricomycotina</taxon>
        <taxon>Agaricomycetes</taxon>
        <taxon>Polyporales</taxon>
        <taxon>Polyporaceae</taxon>
        <taxon>Trametes</taxon>
    </lineage>
</organism>
<keyword evidence="1" id="KW-0560">Oxidoreductase</keyword>
<evidence type="ECO:0000313" key="4">
    <source>
        <dbReference type="EMBL" id="CDO69620.1"/>
    </source>
</evidence>
<dbReference type="Pfam" id="PF01370">
    <property type="entry name" value="Epimerase"/>
    <property type="match status" value="1"/>
</dbReference>
<accession>A0A060S5J1</accession>
<comment type="similarity">
    <text evidence="2">Belongs to the NAD(P)-dependent epimerase/dehydratase family. Dihydroflavonol-4-reductase subfamily.</text>
</comment>
<dbReference type="EMBL" id="CCBP010000052">
    <property type="protein sequence ID" value="CDO69620.1"/>
    <property type="molecule type" value="Genomic_DNA"/>
</dbReference>
<keyword evidence="5" id="KW-1185">Reference proteome</keyword>
<feature type="domain" description="NAD-dependent epimerase/dehydratase" evidence="3">
    <location>
        <begin position="9"/>
        <end position="259"/>
    </location>
</feature>
<dbReference type="PANTHER" id="PTHR10366">
    <property type="entry name" value="NAD DEPENDENT EPIMERASE/DEHYDRATASE"/>
    <property type="match status" value="1"/>
</dbReference>
<dbReference type="PANTHER" id="PTHR10366:SF562">
    <property type="entry name" value="ALDEHYDE REDUCTASE II (AFU_ORTHOLOGUE AFUA_1G11360)"/>
    <property type="match status" value="1"/>
</dbReference>
<evidence type="ECO:0000313" key="5">
    <source>
        <dbReference type="Proteomes" id="UP000029665"/>
    </source>
</evidence>
<dbReference type="InterPro" id="IPR036291">
    <property type="entry name" value="NAD(P)-bd_dom_sf"/>
</dbReference>
<dbReference type="Gene3D" id="3.40.50.720">
    <property type="entry name" value="NAD(P)-binding Rossmann-like Domain"/>
    <property type="match status" value="1"/>
</dbReference>
<dbReference type="STRING" id="5643.A0A060S5J1"/>
<dbReference type="InterPro" id="IPR050425">
    <property type="entry name" value="NAD(P)_dehydrat-like"/>
</dbReference>
<evidence type="ECO:0000256" key="1">
    <source>
        <dbReference type="ARBA" id="ARBA00023002"/>
    </source>
</evidence>
<dbReference type="SUPFAM" id="SSF51735">
    <property type="entry name" value="NAD(P)-binding Rossmann-fold domains"/>
    <property type="match status" value="1"/>
</dbReference>
<reference evidence="4" key="1">
    <citation type="submission" date="2014-01" db="EMBL/GenBank/DDBJ databases">
        <title>The genome of the white-rot fungus Pycnoporus cinnabarinus: a basidiomycete model with a versatile arsenal for lignocellulosic biomass breakdown.</title>
        <authorList>
            <person name="Levasseur A."/>
            <person name="Lomascolo A."/>
            <person name="Ruiz-Duenas F.J."/>
            <person name="Uzan E."/>
            <person name="Piumi F."/>
            <person name="Kues U."/>
            <person name="Ram A.F.J."/>
            <person name="Murat C."/>
            <person name="Haon M."/>
            <person name="Benoit I."/>
            <person name="Arfi Y."/>
            <person name="Chevret D."/>
            <person name="Drula E."/>
            <person name="Kwon M.J."/>
            <person name="Gouret P."/>
            <person name="Lesage-Meessen L."/>
            <person name="Lombard V."/>
            <person name="Mariette J."/>
            <person name="Noirot C."/>
            <person name="Park J."/>
            <person name="Patyshakuliyeva A."/>
            <person name="Wieneger R.A.B."/>
            <person name="Wosten H.A.B."/>
            <person name="Martin F."/>
            <person name="Coutinho P.M."/>
            <person name="de Vries R."/>
            <person name="Martinez A.T."/>
            <person name="Klopp C."/>
            <person name="Pontarotti P."/>
            <person name="Henrissat B."/>
            <person name="Record E."/>
        </authorList>
    </citation>
    <scope>NUCLEOTIDE SEQUENCE [LARGE SCALE GENOMIC DNA]</scope>
    <source>
        <strain evidence="4">BRFM137</strain>
    </source>
</reference>
<dbReference type="OrthoDB" id="2735536at2759"/>
<protein>
    <recommendedName>
        <fullName evidence="3">NAD-dependent epimerase/dehydratase domain-containing protein</fullName>
    </recommendedName>
</protein>
<evidence type="ECO:0000259" key="3">
    <source>
        <dbReference type="Pfam" id="PF01370"/>
    </source>
</evidence>
<dbReference type="OMA" id="NETNHFA"/>
<dbReference type="HOGENOM" id="CLU_007383_9_2_1"/>